<name>A0A2R7YA10_9ARCH</name>
<dbReference type="Gene3D" id="3.40.50.720">
    <property type="entry name" value="NAD(P)-binding Rossmann-like Domain"/>
    <property type="match status" value="1"/>
</dbReference>
<feature type="domain" description="Saccharopine dehydrogenase NADP binding" evidence="1">
    <location>
        <begin position="3"/>
        <end position="102"/>
    </location>
</feature>
<accession>A0A2R7YA10</accession>
<organism evidence="2 3">
    <name type="scientific">Candidatus Terraquivivens tikiterensis</name>
    <dbReference type="NCBI Taxonomy" id="1980982"/>
    <lineage>
        <taxon>Archaea</taxon>
        <taxon>Nitrososphaerota</taxon>
        <taxon>Candidatus Wolframiiraptoraceae</taxon>
        <taxon>Candidatus Terraquivivens</taxon>
    </lineage>
</organism>
<reference evidence="2 3" key="1">
    <citation type="submission" date="2017-04" db="EMBL/GenBank/DDBJ databases">
        <title>Draft Aigarchaeota genome from a New Zealand hot spring.</title>
        <authorList>
            <person name="Reysenbach A.-L."/>
            <person name="Donaho J.A."/>
            <person name="Gerhart J."/>
            <person name="Kelley J.F."/>
            <person name="Kouba K."/>
            <person name="Podar M."/>
            <person name="Stott M."/>
        </authorList>
    </citation>
    <scope>NUCLEOTIDE SEQUENCE [LARGE SCALE GENOMIC DNA]</scope>
    <source>
        <strain evidence="2">NZ13_MG1</strain>
    </source>
</reference>
<evidence type="ECO:0000313" key="2">
    <source>
        <dbReference type="EMBL" id="PUA34355.1"/>
    </source>
</evidence>
<proteinExistence type="predicted"/>
<dbReference type="Gene3D" id="3.30.360.10">
    <property type="entry name" value="Dihydrodipicolinate Reductase, domain 2"/>
    <property type="match status" value="1"/>
</dbReference>
<dbReference type="InterPro" id="IPR005097">
    <property type="entry name" value="Sacchrp_dh_NADP-bd"/>
</dbReference>
<dbReference type="PANTHER" id="PTHR43796:SF2">
    <property type="entry name" value="CARBOXYNORSPERMIDINE SYNTHASE"/>
    <property type="match status" value="1"/>
</dbReference>
<dbReference type="Pfam" id="PF03435">
    <property type="entry name" value="Sacchrp_dh_NADP"/>
    <property type="match status" value="1"/>
</dbReference>
<dbReference type="EMBL" id="NDWU01000001">
    <property type="protein sequence ID" value="PUA34355.1"/>
    <property type="molecule type" value="Genomic_DNA"/>
</dbReference>
<protein>
    <recommendedName>
        <fullName evidence="1">Saccharopine dehydrogenase NADP binding domain-containing protein</fullName>
    </recommendedName>
</protein>
<dbReference type="SUPFAM" id="SSF51735">
    <property type="entry name" value="NAD(P)-binding Rossmann-fold domains"/>
    <property type="match status" value="1"/>
</dbReference>
<dbReference type="PANTHER" id="PTHR43796">
    <property type="entry name" value="CARBOXYNORSPERMIDINE SYNTHASE"/>
    <property type="match status" value="1"/>
</dbReference>
<sequence length="386" mass="42169">MRILVLGGAGTIGSEVAEHLVKYQDVEEVILGDILVDKAEKIASKIKRAKALKVDVTDRPSLIAQMQKADVVVGCVGPYYKFGVPIVKAAVEAGVNFVDIMDDPLPTKEVLEDKALFEEARRKNISVVIGLGSTPGLSNVLARYGASKLDEVENIDVSWIFTTAAGVASEAVTAHMFNVTSGKVLTYENGDWKEVTPLLDGKEVQDFLELGNVEVYHIGHPEPVTIPRYIKAKNVTCKAGMVPGEVVEIYRMLNRLRLTQLEAINVKGVKVSPRDFIMARFASFPMDVAMELFKFDAAEPLFEMRVAVSGKKDGNPTKYVYKFSDVGHEFATAISAVIGAIMLGRGQVKAKGVFAPEGCIDPEVFLKEIKENGVRIQESYQTSAEL</sequence>
<dbReference type="InterPro" id="IPR036291">
    <property type="entry name" value="NAD(P)-bd_dom_sf"/>
</dbReference>
<gene>
    <name evidence="2" type="ORF">B9J98_00490</name>
</gene>
<comment type="caution">
    <text evidence="2">The sequence shown here is derived from an EMBL/GenBank/DDBJ whole genome shotgun (WGS) entry which is preliminary data.</text>
</comment>
<evidence type="ECO:0000259" key="1">
    <source>
        <dbReference type="Pfam" id="PF03435"/>
    </source>
</evidence>
<evidence type="ECO:0000313" key="3">
    <source>
        <dbReference type="Proteomes" id="UP000244066"/>
    </source>
</evidence>
<dbReference type="Proteomes" id="UP000244066">
    <property type="component" value="Unassembled WGS sequence"/>
</dbReference>
<dbReference type="AlphaFoldDB" id="A0A2R7YA10"/>